<dbReference type="OrthoDB" id="7473723at2"/>
<evidence type="ECO:0000313" key="9">
    <source>
        <dbReference type="Proteomes" id="UP000318413"/>
    </source>
</evidence>
<feature type="chain" id="PRO_5021400631" description="17 kDa surface antigen" evidence="6">
    <location>
        <begin position="22"/>
        <end position="192"/>
    </location>
</feature>
<evidence type="ECO:0000313" key="8">
    <source>
        <dbReference type="EMBL" id="TPG12306.1"/>
    </source>
</evidence>
<reference evidence="8 9" key="1">
    <citation type="journal article" date="2019" name="Environ. Microbiol.">
        <title>Species interactions and distinct microbial communities in high Arctic permafrost affected cryosols are associated with the CH4 and CO2 gas fluxes.</title>
        <authorList>
            <person name="Altshuler I."/>
            <person name="Hamel J."/>
            <person name="Turney S."/>
            <person name="Magnuson E."/>
            <person name="Levesque R."/>
            <person name="Greer C."/>
            <person name="Whyte L.G."/>
        </authorList>
    </citation>
    <scope>NUCLEOTIDE SEQUENCE [LARGE SCALE GENOMIC DNA]</scope>
    <source>
        <strain evidence="8 9">S5.1</strain>
    </source>
</reference>
<evidence type="ECO:0000256" key="3">
    <source>
        <dbReference type="ARBA" id="ARBA00015281"/>
    </source>
</evidence>
<organism evidence="8 9">
    <name type="scientific">Sphingomonas oligophenolica</name>
    <dbReference type="NCBI Taxonomy" id="301154"/>
    <lineage>
        <taxon>Bacteria</taxon>
        <taxon>Pseudomonadati</taxon>
        <taxon>Pseudomonadota</taxon>
        <taxon>Alphaproteobacteria</taxon>
        <taxon>Sphingomonadales</taxon>
        <taxon>Sphingomonadaceae</taxon>
        <taxon>Sphingomonas</taxon>
    </lineage>
</organism>
<dbReference type="RefSeq" id="WP_140870917.1">
    <property type="nucleotide sequence ID" value="NZ_RCZK01000006.1"/>
</dbReference>
<dbReference type="Pfam" id="PF05433">
    <property type="entry name" value="Rick_17kDa_Anti"/>
    <property type="match status" value="1"/>
</dbReference>
<dbReference type="Proteomes" id="UP000318413">
    <property type="component" value="Unassembled WGS sequence"/>
</dbReference>
<keyword evidence="6" id="KW-0732">Signal</keyword>
<keyword evidence="4" id="KW-0449">Lipoprotein</keyword>
<dbReference type="EMBL" id="RCZK01000006">
    <property type="protein sequence ID" value="TPG12306.1"/>
    <property type="molecule type" value="Genomic_DNA"/>
</dbReference>
<comment type="subcellular location">
    <subcellularLocation>
        <location evidence="1">Cell outer membrane</location>
        <topology evidence="1">Lipid-anchor</topology>
    </subcellularLocation>
</comment>
<evidence type="ECO:0000256" key="4">
    <source>
        <dbReference type="ARBA" id="ARBA00023288"/>
    </source>
</evidence>
<evidence type="ECO:0000256" key="1">
    <source>
        <dbReference type="ARBA" id="ARBA00004459"/>
    </source>
</evidence>
<dbReference type="GO" id="GO:0009279">
    <property type="term" value="C:cell outer membrane"/>
    <property type="evidence" value="ECO:0007669"/>
    <property type="project" value="UniProtKB-SubCell"/>
</dbReference>
<comment type="caution">
    <text evidence="8">The sequence shown here is derived from an EMBL/GenBank/DDBJ whole genome shotgun (WGS) entry which is preliminary data.</text>
</comment>
<evidence type="ECO:0000256" key="2">
    <source>
        <dbReference type="ARBA" id="ARBA00008681"/>
    </source>
</evidence>
<evidence type="ECO:0000256" key="6">
    <source>
        <dbReference type="SAM" id="SignalP"/>
    </source>
</evidence>
<proteinExistence type="inferred from homology"/>
<evidence type="ECO:0000259" key="7">
    <source>
        <dbReference type="Pfam" id="PF05433"/>
    </source>
</evidence>
<feature type="compositionally biased region" description="Basic and acidic residues" evidence="5">
    <location>
        <begin position="69"/>
        <end position="84"/>
    </location>
</feature>
<accession>A0A502CKL0</accession>
<sequence length="192" mass="20813">MKLTHLLAATLAVSTVGTGFAGPAFAQSAQQDARFAQAQARFDREYQIYKQEVDRYQATRDNGATYRDPAYRDPYNDNGRREAPDVYNNGSSYGDDRDEGNYDPSRYYRPGTNYQERTLSANERVYAGSNGQYYCKRSDGTTGLIIGAAGGGVLGNIIDGGHSRAVGTLLGAAVGGLAGRAVDQNNSQVRCR</sequence>
<gene>
    <name evidence="8" type="ORF">EAH84_09010</name>
</gene>
<protein>
    <recommendedName>
        <fullName evidence="3">17 kDa surface antigen</fullName>
    </recommendedName>
</protein>
<feature type="region of interest" description="Disordered" evidence="5">
    <location>
        <begin position="59"/>
        <end position="107"/>
    </location>
</feature>
<dbReference type="InterPro" id="IPR008816">
    <property type="entry name" value="Gly_zipper_2TM_dom"/>
</dbReference>
<dbReference type="AlphaFoldDB" id="A0A502CKL0"/>
<evidence type="ECO:0000256" key="5">
    <source>
        <dbReference type="SAM" id="MobiDB-lite"/>
    </source>
</evidence>
<keyword evidence="9" id="KW-1185">Reference proteome</keyword>
<feature type="domain" description="Glycine zipper 2TM" evidence="7">
    <location>
        <begin position="143"/>
        <end position="182"/>
    </location>
</feature>
<name>A0A502CKL0_9SPHN</name>
<comment type="similarity">
    <text evidence="2">Belongs to the rickettsiale 17 kDa surface antigen family.</text>
</comment>
<feature type="signal peptide" evidence="6">
    <location>
        <begin position="1"/>
        <end position="21"/>
    </location>
</feature>